<evidence type="ECO:0000256" key="1">
    <source>
        <dbReference type="ARBA" id="ARBA00004651"/>
    </source>
</evidence>
<feature type="transmembrane region" description="Helical" evidence="9">
    <location>
        <begin position="56"/>
        <end position="75"/>
    </location>
</feature>
<dbReference type="CDD" id="cd07571">
    <property type="entry name" value="ALP_N-acyl_transferase"/>
    <property type="match status" value="1"/>
</dbReference>
<dbReference type="HAMAP" id="MF_01148">
    <property type="entry name" value="Lnt"/>
    <property type="match status" value="1"/>
</dbReference>
<gene>
    <name evidence="9 11" type="primary">lnt</name>
    <name evidence="11" type="ORF">NCTC10976_00394</name>
</gene>
<reference evidence="11 12" key="1">
    <citation type="submission" date="2018-12" db="EMBL/GenBank/DDBJ databases">
        <authorList>
            <consortium name="Pathogen Informatics"/>
        </authorList>
    </citation>
    <scope>NUCLEOTIDE SEQUENCE [LARGE SCALE GENOMIC DNA]</scope>
    <source>
        <strain evidence="11 12">NCTC10976</strain>
    </source>
</reference>
<feature type="transmembrane region" description="Helical" evidence="9">
    <location>
        <begin position="87"/>
        <end position="107"/>
    </location>
</feature>
<evidence type="ECO:0000256" key="4">
    <source>
        <dbReference type="ARBA" id="ARBA00022679"/>
    </source>
</evidence>
<evidence type="ECO:0000256" key="3">
    <source>
        <dbReference type="ARBA" id="ARBA00022475"/>
    </source>
</evidence>
<dbReference type="GO" id="GO:0042158">
    <property type="term" value="P:lipoprotein biosynthetic process"/>
    <property type="evidence" value="ECO:0007669"/>
    <property type="project" value="UniProtKB-UniRule"/>
</dbReference>
<protein>
    <recommendedName>
        <fullName evidence="9">Apolipoprotein N-acyltransferase</fullName>
        <shortName evidence="9">ALP N-acyltransferase</shortName>
        <ecNumber evidence="9">2.3.1.269</ecNumber>
    </recommendedName>
</protein>
<evidence type="ECO:0000256" key="5">
    <source>
        <dbReference type="ARBA" id="ARBA00022692"/>
    </source>
</evidence>
<dbReference type="NCBIfam" id="TIGR00546">
    <property type="entry name" value="lnt"/>
    <property type="match status" value="1"/>
</dbReference>
<keyword evidence="8 9" id="KW-0012">Acyltransferase</keyword>
<feature type="transmembrane region" description="Helical" evidence="9">
    <location>
        <begin position="191"/>
        <end position="210"/>
    </location>
</feature>
<dbReference type="Proteomes" id="UP000275510">
    <property type="component" value="Chromosome"/>
</dbReference>
<evidence type="ECO:0000256" key="6">
    <source>
        <dbReference type="ARBA" id="ARBA00022989"/>
    </source>
</evidence>
<dbReference type="Gene3D" id="3.60.110.10">
    <property type="entry name" value="Carbon-nitrogen hydrolase"/>
    <property type="match status" value="1"/>
</dbReference>
<evidence type="ECO:0000256" key="7">
    <source>
        <dbReference type="ARBA" id="ARBA00023136"/>
    </source>
</evidence>
<organism evidence="11 12">
    <name type="scientific">Actinobacillus pleuropneumoniae</name>
    <name type="common">Haemophilus pleuropneumoniae</name>
    <dbReference type="NCBI Taxonomy" id="715"/>
    <lineage>
        <taxon>Bacteria</taxon>
        <taxon>Pseudomonadati</taxon>
        <taxon>Pseudomonadota</taxon>
        <taxon>Gammaproteobacteria</taxon>
        <taxon>Pasteurellales</taxon>
        <taxon>Pasteurellaceae</taxon>
        <taxon>Actinobacillus</taxon>
    </lineage>
</organism>
<comment type="function">
    <text evidence="9">Catalyzes the phospholipid dependent N-acylation of the N-terminal cysteine of apolipoprotein, the last step in lipoprotein maturation.</text>
</comment>
<evidence type="ECO:0000313" key="12">
    <source>
        <dbReference type="Proteomes" id="UP000275510"/>
    </source>
</evidence>
<comment type="pathway">
    <text evidence="9">Protein modification; lipoprotein biosynthesis (N-acyl transfer).</text>
</comment>
<dbReference type="PANTHER" id="PTHR38686">
    <property type="entry name" value="APOLIPOPROTEIN N-ACYLTRANSFERASE"/>
    <property type="match status" value="1"/>
</dbReference>
<dbReference type="PANTHER" id="PTHR38686:SF1">
    <property type="entry name" value="APOLIPOPROTEIN N-ACYLTRANSFERASE"/>
    <property type="match status" value="1"/>
</dbReference>
<name>A0A3S4Z3U3_ACTPL</name>
<keyword evidence="3 9" id="KW-1003">Cell membrane</keyword>
<feature type="transmembrane region" description="Helical" evidence="9">
    <location>
        <begin position="33"/>
        <end position="49"/>
    </location>
</feature>
<evidence type="ECO:0000313" key="11">
    <source>
        <dbReference type="EMBL" id="VEJ16311.1"/>
    </source>
</evidence>
<keyword evidence="5 9" id="KW-0812">Transmembrane</keyword>
<evidence type="ECO:0000256" key="2">
    <source>
        <dbReference type="ARBA" id="ARBA00010065"/>
    </source>
</evidence>
<feature type="transmembrane region" description="Helical" evidence="9">
    <location>
        <begin position="119"/>
        <end position="142"/>
    </location>
</feature>
<comment type="subcellular location">
    <subcellularLocation>
        <location evidence="1 9">Cell membrane</location>
        <topology evidence="1 9">Multi-pass membrane protein</topology>
    </subcellularLocation>
</comment>
<dbReference type="GO" id="GO:0016410">
    <property type="term" value="F:N-acyltransferase activity"/>
    <property type="evidence" value="ECO:0007669"/>
    <property type="project" value="UniProtKB-UniRule"/>
</dbReference>
<evidence type="ECO:0000256" key="8">
    <source>
        <dbReference type="ARBA" id="ARBA00023315"/>
    </source>
</evidence>
<keyword evidence="4 9" id="KW-0808">Transferase</keyword>
<evidence type="ECO:0000259" key="10">
    <source>
        <dbReference type="PROSITE" id="PS50263"/>
    </source>
</evidence>
<dbReference type="InterPro" id="IPR045378">
    <property type="entry name" value="LNT_N"/>
</dbReference>
<comment type="similarity">
    <text evidence="2 9">Belongs to the CN hydrolase family. Apolipoprotein N-acyltransferase subfamily.</text>
</comment>
<dbReference type="InterPro" id="IPR004563">
    <property type="entry name" value="Apolipo_AcylTrfase"/>
</dbReference>
<dbReference type="InterPro" id="IPR003010">
    <property type="entry name" value="C-N_Hydrolase"/>
</dbReference>
<dbReference type="RefSeq" id="WP_005600475.1">
    <property type="nucleotide sequence ID" value="NZ_CBDBSX010000171.1"/>
</dbReference>
<dbReference type="PROSITE" id="PS50263">
    <property type="entry name" value="CN_HYDROLASE"/>
    <property type="match status" value="1"/>
</dbReference>
<dbReference type="UniPathway" id="UPA00666"/>
<feature type="transmembrane region" description="Helical" evidence="9">
    <location>
        <begin position="154"/>
        <end position="179"/>
    </location>
</feature>
<evidence type="ECO:0000256" key="9">
    <source>
        <dbReference type="HAMAP-Rule" id="MF_01148"/>
    </source>
</evidence>
<dbReference type="Pfam" id="PF00795">
    <property type="entry name" value="CN_hydrolase"/>
    <property type="match status" value="1"/>
</dbReference>
<dbReference type="InterPro" id="IPR036526">
    <property type="entry name" value="C-N_Hydrolase_sf"/>
</dbReference>
<feature type="transmembrane region" description="Helical" evidence="9">
    <location>
        <begin position="484"/>
        <end position="500"/>
    </location>
</feature>
<feature type="domain" description="CN hydrolase" evidence="10">
    <location>
        <begin position="224"/>
        <end position="470"/>
    </location>
</feature>
<keyword evidence="6 9" id="KW-1133">Transmembrane helix</keyword>
<keyword evidence="11" id="KW-0449">Lipoprotein</keyword>
<keyword evidence="7 9" id="KW-0472">Membrane</keyword>
<comment type="catalytic activity">
    <reaction evidence="9">
        <text>N-terminal S-1,2-diacyl-sn-glyceryl-L-cysteinyl-[lipoprotein] + a glycerophospholipid = N-acyl-S-1,2-diacyl-sn-glyceryl-L-cysteinyl-[lipoprotein] + a 2-acyl-sn-glycero-3-phospholipid + H(+)</text>
        <dbReference type="Rhea" id="RHEA:48228"/>
        <dbReference type="Rhea" id="RHEA-COMP:14681"/>
        <dbReference type="Rhea" id="RHEA-COMP:14684"/>
        <dbReference type="ChEBI" id="CHEBI:15378"/>
        <dbReference type="ChEBI" id="CHEBI:136912"/>
        <dbReference type="ChEBI" id="CHEBI:140656"/>
        <dbReference type="ChEBI" id="CHEBI:140657"/>
        <dbReference type="ChEBI" id="CHEBI:140660"/>
        <dbReference type="EC" id="2.3.1.269"/>
    </reaction>
</comment>
<accession>A0A3S4Z3U3</accession>
<sequence>MNFVKNPSILTACLLAFALGGFGTLAYSPFDLWGIVYLSAAGLIWAATLPQRKTAFWATFAWSLGCFCIGVNWVHVSMTQFGGVPLVVSYIAVFLLACYLALYNLLFSYIAHKFRIQNPFALAAIFTFTEYLRGVVFTGFPWLQFGYTQIDSPFAGVAPLLGVEGLTFFVMVVSGYLVLLVKKSVKTTASLVTLAILCGLAFAAKFIPFVQIDEQKQPLSVSLVQGNIEQKMKWDPAHFDYTLQTYQRLISPLLGESDVIVLPESAIPALETQIYPLLSQLQQVAADKGSEVIIGTLYQNENEQLFNSAVVLGNQSQPYDLHHSTRYNKHHLVPFGEYVPFGSILDWMRDVFILPINLSQGEFVQQPLFAKNRKFNMAICYEVIFGNQMQQNQQAQQSDYLLTITNDAWFGASIGPWQHFQMARMRALELGKPLLRAANTGITAIIGAKGEVIEQIPQFEANVLTAQIQPTKGETLFAKTGNRLIYALSLFCFIFAFVRNRKK</sequence>
<proteinExistence type="inferred from homology"/>
<dbReference type="EMBL" id="LR134515">
    <property type="protein sequence ID" value="VEJ16311.1"/>
    <property type="molecule type" value="Genomic_DNA"/>
</dbReference>
<dbReference type="SUPFAM" id="SSF56317">
    <property type="entry name" value="Carbon-nitrogen hydrolase"/>
    <property type="match status" value="1"/>
</dbReference>
<dbReference type="GO" id="GO:0005886">
    <property type="term" value="C:plasma membrane"/>
    <property type="evidence" value="ECO:0007669"/>
    <property type="project" value="UniProtKB-SubCell"/>
</dbReference>
<dbReference type="Pfam" id="PF20154">
    <property type="entry name" value="LNT_N"/>
    <property type="match status" value="1"/>
</dbReference>
<dbReference type="AlphaFoldDB" id="A0A3S4Z3U3"/>
<dbReference type="EC" id="2.3.1.269" evidence="9"/>